<dbReference type="RefSeq" id="WP_259528761.1">
    <property type="nucleotide sequence ID" value="NZ_JANLCK010000005.1"/>
</dbReference>
<gene>
    <name evidence="2" type="ORF">N1028_11185</name>
</gene>
<keyword evidence="3" id="KW-1185">Reference proteome</keyword>
<evidence type="ECO:0000313" key="2">
    <source>
        <dbReference type="EMBL" id="MCS5726456.1"/>
    </source>
</evidence>
<name>A0AA42BUR1_9MICO</name>
<evidence type="ECO:0000256" key="1">
    <source>
        <dbReference type="SAM" id="Phobius"/>
    </source>
</evidence>
<comment type="caution">
    <text evidence="2">The sequence shown here is derived from an EMBL/GenBank/DDBJ whole genome shotgun (WGS) entry which is preliminary data.</text>
</comment>
<keyword evidence="1" id="KW-0472">Membrane</keyword>
<evidence type="ECO:0000313" key="3">
    <source>
        <dbReference type="Proteomes" id="UP001165587"/>
    </source>
</evidence>
<proteinExistence type="predicted"/>
<accession>A0AA42BUR1</accession>
<organism evidence="2 3">
    <name type="scientific">Herbiconiux oxytropis</name>
    <dbReference type="NCBI Taxonomy" id="2970915"/>
    <lineage>
        <taxon>Bacteria</taxon>
        <taxon>Bacillati</taxon>
        <taxon>Actinomycetota</taxon>
        <taxon>Actinomycetes</taxon>
        <taxon>Micrococcales</taxon>
        <taxon>Microbacteriaceae</taxon>
        <taxon>Herbiconiux</taxon>
    </lineage>
</organism>
<protein>
    <submittedName>
        <fullName evidence="2">Uncharacterized protein</fullName>
    </submittedName>
</protein>
<sequence>MALVTSITSVREESVSGEKVSGESISWNSPESKLWVGTRSGEYAGMIEYTAGHFVATGPFGERFGSYSDVAQAMAAVDDRASGLRLRDGLLSNVALVSAVVAISVAGMSLTMIAA</sequence>
<dbReference type="EMBL" id="JANLCK010000005">
    <property type="protein sequence ID" value="MCS5726456.1"/>
    <property type="molecule type" value="Genomic_DNA"/>
</dbReference>
<reference evidence="2" key="1">
    <citation type="submission" date="2022-08" db="EMBL/GenBank/DDBJ databases">
        <authorList>
            <person name="Deng Y."/>
            <person name="Han X.-F."/>
            <person name="Zhang Y.-Q."/>
        </authorList>
    </citation>
    <scope>NUCLEOTIDE SEQUENCE</scope>
    <source>
        <strain evidence="2">CPCC 203407</strain>
    </source>
</reference>
<keyword evidence="1" id="KW-1133">Transmembrane helix</keyword>
<feature type="transmembrane region" description="Helical" evidence="1">
    <location>
        <begin position="90"/>
        <end position="114"/>
    </location>
</feature>
<dbReference type="Proteomes" id="UP001165587">
    <property type="component" value="Unassembled WGS sequence"/>
</dbReference>
<keyword evidence="1" id="KW-0812">Transmembrane</keyword>
<dbReference type="AlphaFoldDB" id="A0AA42BUR1"/>